<dbReference type="InterPro" id="IPR025520">
    <property type="entry name" value="DUF4408"/>
</dbReference>
<feature type="transmembrane region" description="Helical" evidence="2">
    <location>
        <begin position="12"/>
        <end position="35"/>
    </location>
</feature>
<feature type="region of interest" description="Disordered" evidence="1">
    <location>
        <begin position="46"/>
        <end position="106"/>
    </location>
</feature>
<feature type="domain" description="DUF4408" evidence="3">
    <location>
        <begin position="10"/>
        <end position="38"/>
    </location>
</feature>
<evidence type="ECO:0000313" key="4">
    <source>
        <dbReference type="EMBL" id="CAI9100590.1"/>
    </source>
</evidence>
<dbReference type="EMBL" id="OX459120">
    <property type="protein sequence ID" value="CAI9100590.1"/>
    <property type="molecule type" value="Genomic_DNA"/>
</dbReference>
<dbReference type="AlphaFoldDB" id="A0AAV1D097"/>
<evidence type="ECO:0000313" key="5">
    <source>
        <dbReference type="Proteomes" id="UP001161247"/>
    </source>
</evidence>
<feature type="compositionally biased region" description="Basic and acidic residues" evidence="1">
    <location>
        <begin position="129"/>
        <end position="140"/>
    </location>
</feature>
<keyword evidence="2" id="KW-1133">Transmembrane helix</keyword>
<accession>A0AAV1D097</accession>
<dbReference type="Pfam" id="PF05553">
    <property type="entry name" value="DUF761"/>
    <property type="match status" value="1"/>
</dbReference>
<dbReference type="Pfam" id="PF14364">
    <property type="entry name" value="DUF4408"/>
    <property type="match status" value="1"/>
</dbReference>
<feature type="compositionally biased region" description="Basic and acidic residues" evidence="1">
    <location>
        <begin position="90"/>
        <end position="100"/>
    </location>
</feature>
<dbReference type="InterPro" id="IPR008480">
    <property type="entry name" value="DUF761_pln"/>
</dbReference>
<evidence type="ECO:0000256" key="2">
    <source>
        <dbReference type="SAM" id="Phobius"/>
    </source>
</evidence>
<organism evidence="4 5">
    <name type="scientific">Oldenlandia corymbosa var. corymbosa</name>
    <dbReference type="NCBI Taxonomy" id="529605"/>
    <lineage>
        <taxon>Eukaryota</taxon>
        <taxon>Viridiplantae</taxon>
        <taxon>Streptophyta</taxon>
        <taxon>Embryophyta</taxon>
        <taxon>Tracheophyta</taxon>
        <taxon>Spermatophyta</taxon>
        <taxon>Magnoliopsida</taxon>
        <taxon>eudicotyledons</taxon>
        <taxon>Gunneridae</taxon>
        <taxon>Pentapetalae</taxon>
        <taxon>asterids</taxon>
        <taxon>lamiids</taxon>
        <taxon>Gentianales</taxon>
        <taxon>Rubiaceae</taxon>
        <taxon>Rubioideae</taxon>
        <taxon>Spermacoceae</taxon>
        <taxon>Hedyotis-Oldenlandia complex</taxon>
        <taxon>Oldenlandia</taxon>
    </lineage>
</organism>
<evidence type="ECO:0000259" key="3">
    <source>
        <dbReference type="Pfam" id="PF14364"/>
    </source>
</evidence>
<feature type="region of interest" description="Disordered" evidence="1">
    <location>
        <begin position="129"/>
        <end position="151"/>
    </location>
</feature>
<dbReference type="PANTHER" id="PTHR33098:SF57">
    <property type="entry name" value="DUF4408 DOMAIN PROTEIN"/>
    <property type="match status" value="1"/>
</dbReference>
<proteinExistence type="predicted"/>
<keyword evidence="2" id="KW-0472">Membrane</keyword>
<reference evidence="4" key="1">
    <citation type="submission" date="2023-03" db="EMBL/GenBank/DDBJ databases">
        <authorList>
            <person name="Julca I."/>
        </authorList>
    </citation>
    <scope>NUCLEOTIDE SEQUENCE</scope>
</reference>
<dbReference type="PANTHER" id="PTHR33098">
    <property type="entry name" value="COTTON FIBER (DUF761)"/>
    <property type="match status" value="1"/>
</dbReference>
<protein>
    <submittedName>
        <fullName evidence="4">OLC1v1037719C1</fullName>
    </submittedName>
</protein>
<gene>
    <name evidence="4" type="ORF">OLC1_LOCUS10384</name>
</gene>
<keyword evidence="5" id="KW-1185">Reference proteome</keyword>
<sequence>MAEPMMEMVSSMLNYLFTPTGIFCVLNLMIGTIYITSRISKLHHGNGGGGGGTANHYPAAAPPPPRQQQLARAPSLLDRPQEPEVEEEPEVHHHDDDRRVAMGRSKSATAAAAAAYMEAPAERMRKSASEKAVVEQEKPKGVVGDGRTTAAVGEDEAVDERADDFINRFRQQLKLQRLDSILRYKEMLSRGAGR</sequence>
<dbReference type="Proteomes" id="UP001161247">
    <property type="component" value="Chromosome 3"/>
</dbReference>
<evidence type="ECO:0000256" key="1">
    <source>
        <dbReference type="SAM" id="MobiDB-lite"/>
    </source>
</evidence>
<keyword evidence="2" id="KW-0812">Transmembrane</keyword>
<name>A0AAV1D097_OLDCO</name>